<dbReference type="Gene3D" id="3.30.930.10">
    <property type="entry name" value="Bira Bifunctional Protein, Domain 2"/>
    <property type="match status" value="1"/>
</dbReference>
<proteinExistence type="predicted"/>
<evidence type="ECO:0000256" key="5">
    <source>
        <dbReference type="ARBA" id="ARBA00022741"/>
    </source>
</evidence>
<dbReference type="GO" id="GO:0009249">
    <property type="term" value="P:protein lipoylation"/>
    <property type="evidence" value="ECO:0007669"/>
    <property type="project" value="InterPro"/>
</dbReference>
<dbReference type="GO" id="GO:0005737">
    <property type="term" value="C:cytoplasm"/>
    <property type="evidence" value="ECO:0007669"/>
    <property type="project" value="TreeGrafter"/>
</dbReference>
<dbReference type="Pfam" id="PF10437">
    <property type="entry name" value="Lip_prot_lig_C"/>
    <property type="match status" value="1"/>
</dbReference>
<dbReference type="SUPFAM" id="SSF82649">
    <property type="entry name" value="SufE/NifU"/>
    <property type="match status" value="1"/>
</dbReference>
<dbReference type="AlphaFoldDB" id="A0A367CCX7"/>
<dbReference type="GO" id="GO:0016979">
    <property type="term" value="F:lipoate-protein ligase activity"/>
    <property type="evidence" value="ECO:0007669"/>
    <property type="project" value="UniProtKB-EC"/>
</dbReference>
<comment type="pathway">
    <text evidence="1">Protein modification; protein lipoylation via exogenous pathway; protein N(6)-(lipoyl)lysine from lipoate: step 2/2.</text>
</comment>
<dbReference type="EC" id="6.3.1.20" evidence="3"/>
<evidence type="ECO:0000313" key="10">
    <source>
        <dbReference type="Proteomes" id="UP000252797"/>
    </source>
</evidence>
<comment type="caution">
    <text evidence="9">The sequence shown here is derived from an EMBL/GenBank/DDBJ whole genome shotgun (WGS) entry which is preliminary data.</text>
</comment>
<reference evidence="9 10" key="1">
    <citation type="submission" date="2015-06" db="EMBL/GenBank/DDBJ databases">
        <title>The Genome Sequence of Enterococcus durans 4EA1.</title>
        <authorList>
            <consortium name="The Broad Institute Genomics Platform"/>
            <consortium name="The Broad Institute Genome Sequencing Center for Infectious Disease"/>
            <person name="Earl A.M."/>
            <person name="Van Tyne D."/>
            <person name="Lebreton F."/>
            <person name="Saavedra J.T."/>
            <person name="Gilmore M.S."/>
            <person name="Manson Mcguire A."/>
            <person name="Clock S."/>
            <person name="Crupain M."/>
            <person name="Rangan U."/>
            <person name="Young S."/>
            <person name="Abouelleil A."/>
            <person name="Cao P."/>
            <person name="Chapman S.B."/>
            <person name="Griggs A."/>
            <person name="Priest M."/>
            <person name="Shea T."/>
            <person name="Wortman J."/>
            <person name="Nusbaum C."/>
            <person name="Birren B."/>
        </authorList>
    </citation>
    <scope>NUCLEOTIDE SEQUENCE [LARGE SCALE GENOMIC DNA]</scope>
    <source>
        <strain evidence="9 10">4EA1</strain>
    </source>
</reference>
<evidence type="ECO:0000256" key="4">
    <source>
        <dbReference type="ARBA" id="ARBA00022598"/>
    </source>
</evidence>
<dbReference type="GO" id="GO:0005524">
    <property type="term" value="F:ATP binding"/>
    <property type="evidence" value="ECO:0007669"/>
    <property type="project" value="UniProtKB-KW"/>
</dbReference>
<sequence>MRYHIMESRDIRKNLATEEYLMNHYAGNEPLLLLYIQEPCVIIGRNQNVYEEINQTYVQKKKITITRRTSGGGAVYDDLGNLSFSFVTKKDQTVFGEYKTVTSPIVQALKKMGATTVEASGRNDLYVDGMKFSGNAMYTKKNRLYSHGTLMYDVDLSVLDKILTVPKEKIESKATKSVRKSVTNIKPYLSPEFQYVHIEDFRDALLKELYHVTDLAEIEDKKLVLTSADKQKISELVNERYGNNEWIYGETPVFTLTRRTRIPSIGIIDIRLATKKGKITDIRFFGDFFGQKNIRELEESLKGQPFLYESLKTKLNKVNVSEYITHFSTEGLLDLLFGEDV</sequence>
<dbReference type="UniPathway" id="UPA00537">
    <property type="reaction ID" value="UER00594"/>
</dbReference>
<accession>A0A367CCX7</accession>
<gene>
    <name evidence="9" type="ORF">EA71_01056</name>
</gene>
<comment type="pathway">
    <text evidence="2">Protein modification; protein lipoylation via exogenous pathway; protein N(6)-(lipoyl)lysine from lipoate: step 1/2.</text>
</comment>
<name>A0A367CCX7_9ENTE</name>
<dbReference type="InterPro" id="IPR004143">
    <property type="entry name" value="BPL_LPL_catalytic"/>
</dbReference>
<evidence type="ECO:0000256" key="2">
    <source>
        <dbReference type="ARBA" id="ARBA00005124"/>
    </source>
</evidence>
<evidence type="ECO:0000256" key="3">
    <source>
        <dbReference type="ARBA" id="ARBA00012367"/>
    </source>
</evidence>
<dbReference type="InterPro" id="IPR045864">
    <property type="entry name" value="aa-tRNA-synth_II/BPL/LPL"/>
</dbReference>
<dbReference type="PANTHER" id="PTHR12561:SF3">
    <property type="entry name" value="LIPOYLTRANSFERASE 1, MITOCHONDRIAL"/>
    <property type="match status" value="1"/>
</dbReference>
<dbReference type="RefSeq" id="WP_113845437.1">
    <property type="nucleotide sequence ID" value="NZ_LEPB01000004.1"/>
</dbReference>
<dbReference type="EMBL" id="LEPB01000004">
    <property type="protein sequence ID" value="RCA10306.1"/>
    <property type="molecule type" value="Genomic_DNA"/>
</dbReference>
<keyword evidence="4" id="KW-0436">Ligase</keyword>
<keyword evidence="5" id="KW-0547">Nucleotide-binding</keyword>
<dbReference type="PROSITE" id="PS51733">
    <property type="entry name" value="BPL_LPL_CATALYTIC"/>
    <property type="match status" value="1"/>
</dbReference>
<dbReference type="Gene3D" id="3.30.390.50">
    <property type="entry name" value="CO dehydrogenase flavoprotein, C-terminal domain"/>
    <property type="match status" value="1"/>
</dbReference>
<evidence type="ECO:0000256" key="6">
    <source>
        <dbReference type="ARBA" id="ARBA00022840"/>
    </source>
</evidence>
<dbReference type="SUPFAM" id="SSF55681">
    <property type="entry name" value="Class II aaRS and biotin synthetases"/>
    <property type="match status" value="1"/>
</dbReference>
<dbReference type="Pfam" id="PF21948">
    <property type="entry name" value="LplA-B_cat"/>
    <property type="match status" value="1"/>
</dbReference>
<evidence type="ECO:0000313" key="9">
    <source>
        <dbReference type="EMBL" id="RCA10306.1"/>
    </source>
</evidence>
<dbReference type="PANTHER" id="PTHR12561">
    <property type="entry name" value="LIPOATE-PROTEIN LIGASE"/>
    <property type="match status" value="1"/>
</dbReference>
<dbReference type="Proteomes" id="UP000252797">
    <property type="component" value="Unassembled WGS sequence"/>
</dbReference>
<evidence type="ECO:0000256" key="1">
    <source>
        <dbReference type="ARBA" id="ARBA00005085"/>
    </source>
</evidence>
<evidence type="ECO:0000259" key="8">
    <source>
        <dbReference type="PROSITE" id="PS51733"/>
    </source>
</evidence>
<keyword evidence="6" id="KW-0067">ATP-binding</keyword>
<organism evidence="9 10">
    <name type="scientific">Enterococcus durans</name>
    <dbReference type="NCBI Taxonomy" id="53345"/>
    <lineage>
        <taxon>Bacteria</taxon>
        <taxon>Bacillati</taxon>
        <taxon>Bacillota</taxon>
        <taxon>Bacilli</taxon>
        <taxon>Lactobacillales</taxon>
        <taxon>Enterococcaceae</taxon>
        <taxon>Enterococcus</taxon>
    </lineage>
</organism>
<dbReference type="InterPro" id="IPR004562">
    <property type="entry name" value="LipoylTrfase_LipoateP_Ligase"/>
</dbReference>
<dbReference type="NCBIfam" id="TIGR00545">
    <property type="entry name" value="lipoyltrans"/>
    <property type="match status" value="1"/>
</dbReference>
<evidence type="ECO:0000256" key="7">
    <source>
        <dbReference type="ARBA" id="ARBA00048037"/>
    </source>
</evidence>
<feature type="domain" description="BPL/LPL catalytic" evidence="8">
    <location>
        <begin position="26"/>
        <end position="217"/>
    </location>
</feature>
<dbReference type="InterPro" id="IPR019491">
    <property type="entry name" value="Lipoate_protein_ligase_C"/>
</dbReference>
<comment type="catalytic activity">
    <reaction evidence="7">
        <text>L-lysyl-[lipoyl-carrier protein] + (R)-lipoate + ATP = N(6)-[(R)-lipoyl]-L-lysyl-[lipoyl-carrier protein] + AMP + diphosphate + H(+)</text>
        <dbReference type="Rhea" id="RHEA:49288"/>
        <dbReference type="Rhea" id="RHEA-COMP:10500"/>
        <dbReference type="Rhea" id="RHEA-COMP:10502"/>
        <dbReference type="ChEBI" id="CHEBI:15378"/>
        <dbReference type="ChEBI" id="CHEBI:29969"/>
        <dbReference type="ChEBI" id="CHEBI:30616"/>
        <dbReference type="ChEBI" id="CHEBI:33019"/>
        <dbReference type="ChEBI" id="CHEBI:83088"/>
        <dbReference type="ChEBI" id="CHEBI:83099"/>
        <dbReference type="ChEBI" id="CHEBI:456215"/>
        <dbReference type="EC" id="6.3.1.20"/>
    </reaction>
</comment>
<dbReference type="GO" id="GO:0017118">
    <property type="term" value="F:lipoyltransferase activity"/>
    <property type="evidence" value="ECO:0007669"/>
    <property type="project" value="TreeGrafter"/>
</dbReference>
<protein>
    <recommendedName>
        <fullName evidence="3">lipoate--protein ligase</fullName>
        <ecNumber evidence="3">6.3.1.20</ecNumber>
    </recommendedName>
</protein>
<dbReference type="CDD" id="cd16443">
    <property type="entry name" value="LplA"/>
    <property type="match status" value="1"/>
</dbReference>
<dbReference type="STRING" id="53345.LIU_06540"/>